<evidence type="ECO:0000313" key="3">
    <source>
        <dbReference type="EMBL" id="MBO1363123.1"/>
    </source>
</evidence>
<dbReference type="SUPFAM" id="SSF53474">
    <property type="entry name" value="alpha/beta-Hydrolases"/>
    <property type="match status" value="1"/>
</dbReference>
<feature type="signal peptide" evidence="2">
    <location>
        <begin position="1"/>
        <end position="19"/>
    </location>
</feature>
<evidence type="ECO:0000256" key="1">
    <source>
        <dbReference type="ARBA" id="ARBA00022729"/>
    </source>
</evidence>
<keyword evidence="1 2" id="KW-0732">Signal</keyword>
<reference evidence="3 4" key="1">
    <citation type="submission" date="2021-01" db="EMBL/GenBank/DDBJ databases">
        <title>Prevotella A2931 sp. nov.</title>
        <authorList>
            <person name="Buhl M."/>
            <person name="Oberhettinger P."/>
        </authorList>
    </citation>
    <scope>NUCLEOTIDE SEQUENCE [LARGE SCALE GENOMIC DNA]</scope>
    <source>
        <strain evidence="3 4">A2931</strain>
    </source>
</reference>
<sequence length="267" mass="30171">MKKLMILPVLCCVTLTIRAFDGNFEAKRNVTDGGYNFWMYTPADYETDMHPLPLMIFLHGASLCGNNLDRVRRYGVLDAIERGKHIPMLVAAPQNPGGAWNPEKLNDMLQWVKANYRVDTTRVYVLGMSLGGYGTMDFVGTYPEKVAAAMALCGGCSLKDVSGLGRVPLWIIHGTADRAVSIQQSKRVVSQLEQTGNDRLLRYFWVKGASHGALARLFYMQKTYDWLVGHSTKDNPRDADRSFTIDESDIRQSYREMKVLPEDYEKD</sequence>
<comment type="caution">
    <text evidence="3">The sequence shown here is derived from an EMBL/GenBank/DDBJ whole genome shotgun (WGS) entry which is preliminary data.</text>
</comment>
<dbReference type="InterPro" id="IPR000801">
    <property type="entry name" value="Esterase-like"/>
</dbReference>
<proteinExistence type="predicted"/>
<dbReference type="PANTHER" id="PTHR43037">
    <property type="entry name" value="UNNAMED PRODUCT-RELATED"/>
    <property type="match status" value="1"/>
</dbReference>
<name>A0ABS3M4M3_9BACT</name>
<dbReference type="Gene3D" id="3.40.50.1820">
    <property type="entry name" value="alpha/beta hydrolase"/>
    <property type="match status" value="1"/>
</dbReference>
<dbReference type="Pfam" id="PF00756">
    <property type="entry name" value="Esterase"/>
    <property type="match status" value="1"/>
</dbReference>
<dbReference type="PANTHER" id="PTHR43037:SF1">
    <property type="entry name" value="BLL1128 PROTEIN"/>
    <property type="match status" value="1"/>
</dbReference>
<dbReference type="EMBL" id="JAERMS010000010">
    <property type="protein sequence ID" value="MBO1363123.1"/>
    <property type="molecule type" value="Genomic_DNA"/>
</dbReference>
<protein>
    <submittedName>
        <fullName evidence="3">Prolyl oligopeptidase family serine peptidase</fullName>
    </submittedName>
</protein>
<dbReference type="InterPro" id="IPR050955">
    <property type="entry name" value="Plant_Biomass_Hydrol_Est"/>
</dbReference>
<dbReference type="InterPro" id="IPR029058">
    <property type="entry name" value="AB_hydrolase_fold"/>
</dbReference>
<dbReference type="Proteomes" id="UP000664265">
    <property type="component" value="Unassembled WGS sequence"/>
</dbReference>
<organism evidence="3 4">
    <name type="scientific">Prevotella illustrans</name>
    <dbReference type="NCBI Taxonomy" id="2800387"/>
    <lineage>
        <taxon>Bacteria</taxon>
        <taxon>Pseudomonadati</taxon>
        <taxon>Bacteroidota</taxon>
        <taxon>Bacteroidia</taxon>
        <taxon>Bacteroidales</taxon>
        <taxon>Prevotellaceae</taxon>
        <taxon>Prevotella</taxon>
    </lineage>
</organism>
<gene>
    <name evidence="3" type="ORF">JHU38_04920</name>
</gene>
<feature type="chain" id="PRO_5045323520" evidence="2">
    <location>
        <begin position="20"/>
        <end position="267"/>
    </location>
</feature>
<evidence type="ECO:0000313" key="4">
    <source>
        <dbReference type="Proteomes" id="UP000664265"/>
    </source>
</evidence>
<dbReference type="RefSeq" id="WP_107581241.1">
    <property type="nucleotide sequence ID" value="NZ_JAERMS010000010.1"/>
</dbReference>
<evidence type="ECO:0000256" key="2">
    <source>
        <dbReference type="SAM" id="SignalP"/>
    </source>
</evidence>
<accession>A0ABS3M4M3</accession>
<keyword evidence="4" id="KW-1185">Reference proteome</keyword>